<accession>A0ABD6EZW3</accession>
<gene>
    <name evidence="1" type="ORF">AB6A40_010493</name>
</gene>
<evidence type="ECO:0000313" key="2">
    <source>
        <dbReference type="Proteomes" id="UP001608902"/>
    </source>
</evidence>
<name>A0ABD6EZW3_9BILA</name>
<comment type="caution">
    <text evidence="1">The sequence shown here is derived from an EMBL/GenBank/DDBJ whole genome shotgun (WGS) entry which is preliminary data.</text>
</comment>
<dbReference type="Proteomes" id="UP001608902">
    <property type="component" value="Unassembled WGS sequence"/>
</dbReference>
<sequence>MNGEQLQGWLVEFSSRCQHGGNAVDDTDSRRVLLDSESAKTRFLIKYISCNYSDVDLIHPVVGQLLASYYRGGRLL</sequence>
<proteinExistence type="predicted"/>
<organism evidence="1 2">
    <name type="scientific">Gnathostoma spinigerum</name>
    <dbReference type="NCBI Taxonomy" id="75299"/>
    <lineage>
        <taxon>Eukaryota</taxon>
        <taxon>Metazoa</taxon>
        <taxon>Ecdysozoa</taxon>
        <taxon>Nematoda</taxon>
        <taxon>Chromadorea</taxon>
        <taxon>Rhabditida</taxon>
        <taxon>Spirurina</taxon>
        <taxon>Gnathostomatomorpha</taxon>
        <taxon>Gnathostomatoidea</taxon>
        <taxon>Gnathostomatidae</taxon>
        <taxon>Gnathostoma</taxon>
    </lineage>
</organism>
<dbReference type="AlphaFoldDB" id="A0ABD6EZW3"/>
<keyword evidence="2" id="KW-1185">Reference proteome</keyword>
<protein>
    <submittedName>
        <fullName evidence="1">Uncharacterized protein</fullName>
    </submittedName>
</protein>
<evidence type="ECO:0000313" key="1">
    <source>
        <dbReference type="EMBL" id="MFH4983784.1"/>
    </source>
</evidence>
<dbReference type="EMBL" id="JBGFUD010013732">
    <property type="protein sequence ID" value="MFH4983784.1"/>
    <property type="molecule type" value="Genomic_DNA"/>
</dbReference>
<reference evidence="1 2" key="1">
    <citation type="submission" date="2024-08" db="EMBL/GenBank/DDBJ databases">
        <title>Gnathostoma spinigerum genome.</title>
        <authorList>
            <person name="Gonzalez-Bertolin B."/>
            <person name="Monzon S."/>
            <person name="Zaballos A."/>
            <person name="Jimenez P."/>
            <person name="Dekumyoy P."/>
            <person name="Varona S."/>
            <person name="Cuesta I."/>
            <person name="Sumanam S."/>
            <person name="Adisakwattana P."/>
            <person name="Gasser R.B."/>
            <person name="Hernandez-Gonzalez A."/>
            <person name="Young N.D."/>
            <person name="Perteguer M.J."/>
        </authorList>
    </citation>
    <scope>NUCLEOTIDE SEQUENCE [LARGE SCALE GENOMIC DNA]</scope>
    <source>
        <strain evidence="1">AL3</strain>
        <tissue evidence="1">Liver</tissue>
    </source>
</reference>